<dbReference type="CDD" id="cd06260">
    <property type="entry name" value="DUF820-like"/>
    <property type="match status" value="1"/>
</dbReference>
<dbReference type="EMBL" id="CP003379">
    <property type="protein sequence ID" value="AFL87698.1"/>
    <property type="molecule type" value="Genomic_DNA"/>
</dbReference>
<dbReference type="InterPro" id="IPR011335">
    <property type="entry name" value="Restrct_endonuc-II-like"/>
</dbReference>
<dbReference type="STRING" id="926566.Terro_1389"/>
<evidence type="ECO:0000313" key="2">
    <source>
        <dbReference type="EMBL" id="AFL87698.1"/>
    </source>
</evidence>
<dbReference type="eggNOG" id="COG4636">
    <property type="taxonomic scope" value="Bacteria"/>
</dbReference>
<dbReference type="Pfam" id="PF05685">
    <property type="entry name" value="Uma2"/>
    <property type="match status" value="1"/>
</dbReference>
<organism evidence="2 3">
    <name type="scientific">Terriglobus roseus (strain DSM 18391 / NRRL B-41598 / KBS 63)</name>
    <dbReference type="NCBI Taxonomy" id="926566"/>
    <lineage>
        <taxon>Bacteria</taxon>
        <taxon>Pseudomonadati</taxon>
        <taxon>Acidobacteriota</taxon>
        <taxon>Terriglobia</taxon>
        <taxon>Terriglobales</taxon>
        <taxon>Acidobacteriaceae</taxon>
        <taxon>Terriglobus</taxon>
    </lineage>
</organism>
<dbReference type="Proteomes" id="UP000006056">
    <property type="component" value="Chromosome"/>
</dbReference>
<protein>
    <recommendedName>
        <fullName evidence="1">Putative restriction endonuclease domain-containing protein</fullName>
    </recommendedName>
</protein>
<accession>I3ZEN0</accession>
<evidence type="ECO:0000313" key="3">
    <source>
        <dbReference type="Proteomes" id="UP000006056"/>
    </source>
</evidence>
<dbReference type="Gene3D" id="3.90.1570.10">
    <property type="entry name" value="tt1808, chain A"/>
    <property type="match status" value="1"/>
</dbReference>
<gene>
    <name evidence="2" type="ordered locus">Terro_1389</name>
</gene>
<dbReference type="OrthoDB" id="119052at2"/>
<dbReference type="HOGENOM" id="CLU_1459363_0_0_0"/>
<dbReference type="RefSeq" id="WP_014785267.1">
    <property type="nucleotide sequence ID" value="NC_018014.1"/>
</dbReference>
<keyword evidence="3" id="KW-1185">Reference proteome</keyword>
<proteinExistence type="predicted"/>
<dbReference type="InterPro" id="IPR008538">
    <property type="entry name" value="Uma2"/>
</dbReference>
<dbReference type="KEGG" id="trs:Terro_1389"/>
<name>I3ZEN0_TERRK</name>
<dbReference type="PANTHER" id="PTHR34107">
    <property type="entry name" value="SLL0198 PROTEIN-RELATED"/>
    <property type="match status" value="1"/>
</dbReference>
<reference evidence="2 3" key="1">
    <citation type="submission" date="2012-06" db="EMBL/GenBank/DDBJ databases">
        <title>Complete genome of Terriglobus roseus DSM 18391.</title>
        <authorList>
            <consortium name="US DOE Joint Genome Institute (JGI-PGF)"/>
            <person name="Lucas S."/>
            <person name="Copeland A."/>
            <person name="Lapidus A."/>
            <person name="Glavina del Rio T."/>
            <person name="Dalin E."/>
            <person name="Tice H."/>
            <person name="Bruce D."/>
            <person name="Goodwin L."/>
            <person name="Pitluck S."/>
            <person name="Peters L."/>
            <person name="Mikhailova N."/>
            <person name="Munk A.C.C."/>
            <person name="Kyrpides N."/>
            <person name="Mavromatis K."/>
            <person name="Ivanova N."/>
            <person name="Brettin T."/>
            <person name="Detter J.C."/>
            <person name="Han C."/>
            <person name="Larimer F."/>
            <person name="Land M."/>
            <person name="Hauser L."/>
            <person name="Markowitz V."/>
            <person name="Cheng J.-F."/>
            <person name="Hugenholtz P."/>
            <person name="Woyke T."/>
            <person name="Wu D."/>
            <person name="Brambilla E."/>
            <person name="Klenk H.-P."/>
            <person name="Eisen J.A."/>
        </authorList>
    </citation>
    <scope>NUCLEOTIDE SEQUENCE [LARGE SCALE GENOMIC DNA]</scope>
    <source>
        <strain evidence="3">DSM 18391 / NRRL B-41598 / KBS 63</strain>
    </source>
</reference>
<dbReference type="SUPFAM" id="SSF52980">
    <property type="entry name" value="Restriction endonuclease-like"/>
    <property type="match status" value="1"/>
</dbReference>
<feature type="domain" description="Putative restriction endonuclease" evidence="1">
    <location>
        <begin position="20"/>
        <end position="140"/>
    </location>
</feature>
<dbReference type="PANTHER" id="PTHR34107:SF4">
    <property type="entry name" value="SLL1222 PROTEIN"/>
    <property type="match status" value="1"/>
</dbReference>
<sequence>MATTPALMTMEQYLHTSFHPDVDFVDGDLQKRNLGEFDHGHLQGLLFAWFLQRMSSTRLIPVVEQRIRVSDRNVRICDVAVVSADAPREQVTMSAPVICIEILSPEDRIARAETVLADYRSMGVPNIWLIDPFRRAAYFFDGSGLHHALDNTLRIAETELALEMDNLFSALDDTKR</sequence>
<dbReference type="InterPro" id="IPR012296">
    <property type="entry name" value="Nuclease_put_TT1808"/>
</dbReference>
<dbReference type="AlphaFoldDB" id="I3ZEN0"/>
<evidence type="ECO:0000259" key="1">
    <source>
        <dbReference type="Pfam" id="PF05685"/>
    </source>
</evidence>